<evidence type="ECO:0000313" key="2">
    <source>
        <dbReference type="EMBL" id="KAF9736309.1"/>
    </source>
</evidence>
<dbReference type="AlphaFoldDB" id="A0A9P6GLF6"/>
<name>A0A9P6GLF6_9PLEO</name>
<reference evidence="2" key="1">
    <citation type="journal article" date="2020" name="Mol. Plant Microbe Interact.">
        <title>Genome Sequence of the Biocontrol Agent Coniothyrium minitans strain Conio (IMI 134523).</title>
        <authorList>
            <person name="Patel D."/>
            <person name="Shittu T.A."/>
            <person name="Baroncelli R."/>
            <person name="Muthumeenakshi S."/>
            <person name="Osborne T.H."/>
            <person name="Janganan T.K."/>
            <person name="Sreenivasaprasad S."/>
        </authorList>
    </citation>
    <scope>NUCLEOTIDE SEQUENCE</scope>
    <source>
        <strain evidence="2">Conio</strain>
    </source>
</reference>
<dbReference type="PANTHER" id="PTHR28092:SF1">
    <property type="entry name" value="FACTOR-INDUCED GENE 1 PROTEIN"/>
    <property type="match status" value="1"/>
</dbReference>
<feature type="transmembrane region" description="Helical" evidence="1">
    <location>
        <begin position="160"/>
        <end position="177"/>
    </location>
</feature>
<dbReference type="Proteomes" id="UP000756921">
    <property type="component" value="Unassembled WGS sequence"/>
</dbReference>
<keyword evidence="1" id="KW-0472">Membrane</keyword>
<dbReference type="PANTHER" id="PTHR28092">
    <property type="entry name" value="FACTOR-INDUCED GENE 1 PROTEIN"/>
    <property type="match status" value="1"/>
</dbReference>
<dbReference type="Pfam" id="PF12351">
    <property type="entry name" value="Fig1"/>
    <property type="match status" value="1"/>
</dbReference>
<keyword evidence="3" id="KW-1185">Reference proteome</keyword>
<dbReference type="GO" id="GO:0000747">
    <property type="term" value="P:conjugation with cellular fusion"/>
    <property type="evidence" value="ECO:0007669"/>
    <property type="project" value="TreeGrafter"/>
</dbReference>
<dbReference type="EMBL" id="WJXW01000005">
    <property type="protein sequence ID" value="KAF9736309.1"/>
    <property type="molecule type" value="Genomic_DNA"/>
</dbReference>
<comment type="caution">
    <text evidence="2">The sequence shown here is derived from an EMBL/GenBank/DDBJ whole genome shotgun (WGS) entry which is preliminary data.</text>
</comment>
<dbReference type="GO" id="GO:0043332">
    <property type="term" value="C:mating projection tip"/>
    <property type="evidence" value="ECO:0007669"/>
    <property type="project" value="TreeGrafter"/>
</dbReference>
<gene>
    <name evidence="2" type="ORF">PMIN01_06225</name>
</gene>
<keyword evidence="1" id="KW-0812">Transmembrane</keyword>
<evidence type="ECO:0000313" key="3">
    <source>
        <dbReference type="Proteomes" id="UP000756921"/>
    </source>
</evidence>
<organism evidence="2 3">
    <name type="scientific">Paraphaeosphaeria minitans</name>
    <dbReference type="NCBI Taxonomy" id="565426"/>
    <lineage>
        <taxon>Eukaryota</taxon>
        <taxon>Fungi</taxon>
        <taxon>Dikarya</taxon>
        <taxon>Ascomycota</taxon>
        <taxon>Pezizomycotina</taxon>
        <taxon>Dothideomycetes</taxon>
        <taxon>Pleosporomycetidae</taxon>
        <taxon>Pleosporales</taxon>
        <taxon>Massarineae</taxon>
        <taxon>Didymosphaeriaceae</taxon>
        <taxon>Paraphaeosphaeria</taxon>
    </lineage>
</organism>
<dbReference type="InterPro" id="IPR033481">
    <property type="entry name" value="Dni1/Fig1"/>
</dbReference>
<evidence type="ECO:0000256" key="1">
    <source>
        <dbReference type="SAM" id="Phobius"/>
    </source>
</evidence>
<accession>A0A9P6GLF6</accession>
<sequence length="220" mass="23458">MLLQIASIVLTCMLNSDSVGWLLELFFHDLGLSYTNSTPSNSSAGENSLTKMMNEARCVSQLDVRTGYFGMCVRQRGVVWICSSDASGLAIQIGQENDPLDLIGAAARFKGDVIFSGLLFMAVVVAFASVLLLATFPSWHEETDNDTGSTVGVKAFPSQPLSQVSLACSFIASMLLLTSSLWQHIGSVGAGAMAEISYQGNVHTSIGTQAVTMAWPSFTL</sequence>
<protein>
    <submittedName>
        <fullName evidence="2">Uncharacterized protein</fullName>
    </submittedName>
</protein>
<feature type="transmembrane region" description="Helical" evidence="1">
    <location>
        <begin position="118"/>
        <end position="140"/>
    </location>
</feature>
<dbReference type="GO" id="GO:0016020">
    <property type="term" value="C:membrane"/>
    <property type="evidence" value="ECO:0007669"/>
    <property type="project" value="InterPro"/>
</dbReference>
<keyword evidence="1" id="KW-1133">Transmembrane helix</keyword>
<dbReference type="OrthoDB" id="3550957at2759"/>
<proteinExistence type="predicted"/>